<name>A0A7S1ZUN3_9STRA</name>
<keyword evidence="2" id="KW-0812">Transmembrane</keyword>
<keyword evidence="2" id="KW-1133">Transmembrane helix</keyword>
<evidence type="ECO:0000313" key="3">
    <source>
        <dbReference type="EMBL" id="CAD9348955.1"/>
    </source>
</evidence>
<proteinExistence type="predicted"/>
<feature type="region of interest" description="Disordered" evidence="1">
    <location>
        <begin position="1"/>
        <end position="30"/>
    </location>
</feature>
<protein>
    <submittedName>
        <fullName evidence="3">Uncharacterized protein</fullName>
    </submittedName>
</protein>
<sequence>MRRPTRASKKANQGVDPVEKTPGLGGGNLPGTVELQEHSINIITMGDFAVDVEITSRRLLKCLLMLRQLRRLKVALISIAILLAISGVNFFHSNYVNKYSTASEKDLDVKVIDRVDPSADQNLRIHQDVTPERNEWVRQYRIREEPVSDDHVDIIIPWHCENNDWIKEIIPEISSMSTIVFLLKADPSDLSKPECSPDLSETSDIETFYIILPKKGPDIQSLFSFISNNYNNLATYTMFLPTDYPWEMSEESMTPSTAKNVSHAASINTAVPLALHSDVHSNMTFLPMMPDTNNEFIDHRTSILSGLIHTNLKIYDRVNAAYKHLFQSNAYSQEEYPYVPTIQFLVHRDEILNRPLNVWENIEDICLECYNFGTSMVFLIPNLFNPTEKMTQFIFWGILLRECN</sequence>
<dbReference type="EMBL" id="HBGN01032027">
    <property type="protein sequence ID" value="CAD9348955.1"/>
    <property type="molecule type" value="Transcribed_RNA"/>
</dbReference>
<reference evidence="3" key="1">
    <citation type="submission" date="2021-01" db="EMBL/GenBank/DDBJ databases">
        <authorList>
            <person name="Corre E."/>
            <person name="Pelletier E."/>
            <person name="Niang G."/>
            <person name="Scheremetjew M."/>
            <person name="Finn R."/>
            <person name="Kale V."/>
            <person name="Holt S."/>
            <person name="Cochrane G."/>
            <person name="Meng A."/>
            <person name="Brown T."/>
            <person name="Cohen L."/>
        </authorList>
    </citation>
    <scope>NUCLEOTIDE SEQUENCE</scope>
    <source>
        <strain evidence="3">Pop2</strain>
    </source>
</reference>
<accession>A0A7S1ZUN3</accession>
<evidence type="ECO:0000256" key="1">
    <source>
        <dbReference type="SAM" id="MobiDB-lite"/>
    </source>
</evidence>
<keyword evidence="2" id="KW-0472">Membrane</keyword>
<gene>
    <name evidence="3" type="ORF">DBRI1063_LOCUS20688</name>
</gene>
<feature type="transmembrane region" description="Helical" evidence="2">
    <location>
        <begin position="74"/>
        <end position="92"/>
    </location>
</feature>
<organism evidence="3">
    <name type="scientific">Ditylum brightwellii</name>
    <dbReference type="NCBI Taxonomy" id="49249"/>
    <lineage>
        <taxon>Eukaryota</taxon>
        <taxon>Sar</taxon>
        <taxon>Stramenopiles</taxon>
        <taxon>Ochrophyta</taxon>
        <taxon>Bacillariophyta</taxon>
        <taxon>Mediophyceae</taxon>
        <taxon>Lithodesmiophycidae</taxon>
        <taxon>Lithodesmiales</taxon>
        <taxon>Lithodesmiaceae</taxon>
        <taxon>Ditylum</taxon>
    </lineage>
</organism>
<evidence type="ECO:0000256" key="2">
    <source>
        <dbReference type="SAM" id="Phobius"/>
    </source>
</evidence>
<dbReference type="AlphaFoldDB" id="A0A7S1ZUN3"/>